<evidence type="ECO:0000313" key="2">
    <source>
        <dbReference type="Proteomes" id="UP001165960"/>
    </source>
</evidence>
<comment type="caution">
    <text evidence="1">The sequence shown here is derived from an EMBL/GenBank/DDBJ whole genome shotgun (WGS) entry which is preliminary data.</text>
</comment>
<dbReference type="Proteomes" id="UP001165960">
    <property type="component" value="Unassembled WGS sequence"/>
</dbReference>
<accession>A0ACC2UUX3</accession>
<reference evidence="1" key="1">
    <citation type="submission" date="2022-04" db="EMBL/GenBank/DDBJ databases">
        <title>Genome of the entomopathogenic fungus Entomophthora muscae.</title>
        <authorList>
            <person name="Elya C."/>
            <person name="Lovett B.R."/>
            <person name="Lee E."/>
            <person name="Macias A.M."/>
            <person name="Hajek A.E."/>
            <person name="De Bivort B.L."/>
            <person name="Kasson M.T."/>
            <person name="De Fine Licht H.H."/>
            <person name="Stajich J.E."/>
        </authorList>
    </citation>
    <scope>NUCLEOTIDE SEQUENCE</scope>
    <source>
        <strain evidence="1">Berkeley</strain>
    </source>
</reference>
<name>A0ACC2UUX3_9FUNG</name>
<proteinExistence type="predicted"/>
<evidence type="ECO:0000313" key="1">
    <source>
        <dbReference type="EMBL" id="KAJ9090480.1"/>
    </source>
</evidence>
<dbReference type="EMBL" id="QTSX02000004">
    <property type="protein sequence ID" value="KAJ9090480.1"/>
    <property type="molecule type" value="Genomic_DNA"/>
</dbReference>
<gene>
    <name evidence="1" type="ORF">DSO57_1001938</name>
</gene>
<protein>
    <submittedName>
        <fullName evidence="1">Uncharacterized protein</fullName>
    </submittedName>
</protein>
<organism evidence="1 2">
    <name type="scientific">Entomophthora muscae</name>
    <dbReference type="NCBI Taxonomy" id="34485"/>
    <lineage>
        <taxon>Eukaryota</taxon>
        <taxon>Fungi</taxon>
        <taxon>Fungi incertae sedis</taxon>
        <taxon>Zoopagomycota</taxon>
        <taxon>Entomophthoromycotina</taxon>
        <taxon>Entomophthoromycetes</taxon>
        <taxon>Entomophthorales</taxon>
        <taxon>Entomophthoraceae</taxon>
        <taxon>Entomophthora</taxon>
    </lineage>
</organism>
<keyword evidence="2" id="KW-1185">Reference proteome</keyword>
<sequence>MIREEAGGGKKLKAKGGAAAALSAAPAYAGIIPDNWKDQWDKGDIAGQDGSSKTWNKDSDVPNKGAVEAGLSPGEELDNPDWLDKASDRELTALNNNLTPKQKIEVLSCQRLFCNCWSPTILMIPLPRAGKMREYVCKIYSNGAA</sequence>